<accession>A0A1V8T8Q1</accession>
<dbReference type="SUPFAM" id="SSF46785">
    <property type="entry name" value="Winged helix' DNA-binding domain"/>
    <property type="match status" value="1"/>
</dbReference>
<dbReference type="Pfam" id="PF00620">
    <property type="entry name" value="RhoGAP"/>
    <property type="match status" value="1"/>
</dbReference>
<evidence type="ECO:0000313" key="7">
    <source>
        <dbReference type="Proteomes" id="UP000192596"/>
    </source>
</evidence>
<evidence type="ECO:0008006" key="8">
    <source>
        <dbReference type="Google" id="ProtNLM"/>
    </source>
</evidence>
<dbReference type="STRING" id="1507870.A0A1V8T8Q1"/>
<evidence type="ECO:0000256" key="1">
    <source>
        <dbReference type="PROSITE-ProRule" id="PRU01077"/>
    </source>
</evidence>
<sequence length="1016" mass="110724">MSTFATSFWSADYAGGLGVLFGKLQQGVQENQQIITVARLRAEAEDIYSQKLGDIDTATNRIEGGFQKDDGASVKKAFDGVRGEMIEASRNHRKIASNIRELVLNPFSRWCDQHAARIQNSQDDLQGRIRAHDRQAETVRQYRSAYFNKCRRVEDLDEEEKLAFQDPMSAAATGSPKTGPVVVPSIKVEDEEDEPEPLDIGDETYQPEQVKKILTHMVNNIRVGETKVPILGTYQNTSSGADITEYIQKHLGGTTLSYAERIGQDLLGHGFLRLVGNVGSTFANSSKMNYQWRPKVFQITGIPEKKPKLLGRTTTLASHGSDSTPDSPVVGAMNEYLGGWNPLNNAHANETPVEKLEREAQVADERYKQAVRKLDTLRCSLEEAMIDHLKFMERCELDRLKAIKSVVLDFSGAISNVIPSLQSTVDNMMLYQETVQPLGDLRYFLENYRTGSYIPKVTVYENYYNTVDEQTFGVDIEARARSDRKRVPLIITTILTFLDSRYPELEGDAARRSIWVVDVPLAAIHHLRNQLNTGKPVPPGLLEKYEIPIVAAVLKLYFLELPDSLVSSHVYEIVKTIYATTAQTASEAARIQVLQSTLGQLRLANIATLDAVVTHFSRLIELTSADEAYITQLATTLAPCILRPKQETGLSMAEKYSIRLLKDLVAHKEAIFGELKRQATNLHHAPSTATRPVRGISTDESKRREHMEERQRAIAAATQAQSQAGSNRSRQPSPGPGARIATPSEVLPGHRRDRSRGPETRFPISTASVISPTDRRVLSPTSAGSRGSLEVPGSPPSTRTVQPVTAPAPLSKDTPPSSSGSASPPRTNGASLHQPPPAEPAADEKSTEPAAKRLSALPTMSASISSPGDFMTPSHYYAGSVDSSTTASTAPSASTAPTSTAPNSNRDSTNSGIKAPTSKYKITNDTSERPASPATSVDSSAPVKRDSLTRSAGAAAGGRTFPVRKGTASSLQRASLVSKRDSGESGTGEYVASPVEASEESAGRGVQLQDREMDFD</sequence>
<dbReference type="InterPro" id="IPR008936">
    <property type="entry name" value="Rho_GTPase_activation_prot"/>
</dbReference>
<dbReference type="GO" id="GO:0005096">
    <property type="term" value="F:GTPase activator activity"/>
    <property type="evidence" value="ECO:0007669"/>
    <property type="project" value="TreeGrafter"/>
</dbReference>
<evidence type="ECO:0000256" key="2">
    <source>
        <dbReference type="SAM" id="MobiDB-lite"/>
    </source>
</evidence>
<evidence type="ECO:0000259" key="5">
    <source>
        <dbReference type="PROSITE" id="PS51741"/>
    </source>
</evidence>
<dbReference type="CDD" id="cd04399">
    <property type="entry name" value="RhoGAP_fRGD2"/>
    <property type="match status" value="1"/>
</dbReference>
<keyword evidence="1" id="KW-0175">Coiled coil</keyword>
<dbReference type="GO" id="GO:0000935">
    <property type="term" value="C:division septum"/>
    <property type="evidence" value="ECO:0007669"/>
    <property type="project" value="TreeGrafter"/>
</dbReference>
<dbReference type="InterPro" id="IPR000591">
    <property type="entry name" value="DEP_dom"/>
</dbReference>
<dbReference type="GO" id="GO:0007264">
    <property type="term" value="P:small GTPase-mediated signal transduction"/>
    <property type="evidence" value="ECO:0007669"/>
    <property type="project" value="TreeGrafter"/>
</dbReference>
<protein>
    <recommendedName>
        <fullName evidence="8">Rho-GAP domain-containing protein</fullName>
    </recommendedName>
</protein>
<dbReference type="FunFam" id="1.20.1270.60:FF:000050">
    <property type="entry name" value="RhoGAP and Fes/CIP4 domain protein"/>
    <property type="match status" value="1"/>
</dbReference>
<dbReference type="SMART" id="SM00324">
    <property type="entry name" value="RhoGAP"/>
    <property type="match status" value="1"/>
</dbReference>
<organism evidence="6 7">
    <name type="scientific">Cryoendolithus antarcticus</name>
    <dbReference type="NCBI Taxonomy" id="1507870"/>
    <lineage>
        <taxon>Eukaryota</taxon>
        <taxon>Fungi</taxon>
        <taxon>Dikarya</taxon>
        <taxon>Ascomycota</taxon>
        <taxon>Pezizomycotina</taxon>
        <taxon>Dothideomycetes</taxon>
        <taxon>Dothideomycetidae</taxon>
        <taxon>Cladosporiales</taxon>
        <taxon>Cladosporiaceae</taxon>
        <taxon>Cryoendolithus</taxon>
    </lineage>
</organism>
<dbReference type="Proteomes" id="UP000192596">
    <property type="component" value="Unassembled WGS sequence"/>
</dbReference>
<feature type="compositionally biased region" description="Low complexity" evidence="2">
    <location>
        <begin position="883"/>
        <end position="902"/>
    </location>
</feature>
<dbReference type="AlphaFoldDB" id="A0A1V8T8Q1"/>
<feature type="compositionally biased region" description="Basic and acidic residues" evidence="2">
    <location>
        <begin position="697"/>
        <end position="712"/>
    </location>
</feature>
<proteinExistence type="predicted"/>
<dbReference type="OrthoDB" id="2155291at2759"/>
<dbReference type="SMART" id="SM00055">
    <property type="entry name" value="FCH"/>
    <property type="match status" value="1"/>
</dbReference>
<dbReference type="InParanoid" id="A0A1V8T8Q1"/>
<feature type="compositionally biased region" description="Polar residues" evidence="2">
    <location>
        <begin position="903"/>
        <end position="912"/>
    </location>
</feature>
<dbReference type="Pfam" id="PF00610">
    <property type="entry name" value="DEP"/>
    <property type="match status" value="1"/>
</dbReference>
<feature type="compositionally biased region" description="Basic and acidic residues" evidence="2">
    <location>
        <begin position="842"/>
        <end position="851"/>
    </location>
</feature>
<name>A0A1V8T8Q1_9PEZI</name>
<dbReference type="FunFam" id="1.10.555.10:FF:000044">
    <property type="entry name" value="Rho-gtpase-activating protein 8"/>
    <property type="match status" value="1"/>
</dbReference>
<dbReference type="SUPFAM" id="SSF103657">
    <property type="entry name" value="BAR/IMD domain-like"/>
    <property type="match status" value="1"/>
</dbReference>
<feature type="domain" description="F-BAR" evidence="5">
    <location>
        <begin position="1"/>
        <end position="440"/>
    </location>
</feature>
<evidence type="ECO:0000259" key="4">
    <source>
        <dbReference type="PROSITE" id="PS50238"/>
    </source>
</evidence>
<evidence type="ECO:0000259" key="3">
    <source>
        <dbReference type="PROSITE" id="PS50186"/>
    </source>
</evidence>
<dbReference type="GO" id="GO:0007010">
    <property type="term" value="P:cytoskeleton organization"/>
    <property type="evidence" value="ECO:0007669"/>
    <property type="project" value="TreeGrafter"/>
</dbReference>
<dbReference type="PROSITE" id="PS50238">
    <property type="entry name" value="RHOGAP"/>
    <property type="match status" value="1"/>
</dbReference>
<evidence type="ECO:0000313" key="6">
    <source>
        <dbReference type="EMBL" id="OQO07608.1"/>
    </source>
</evidence>
<dbReference type="GO" id="GO:0005886">
    <property type="term" value="C:plasma membrane"/>
    <property type="evidence" value="ECO:0007669"/>
    <property type="project" value="TreeGrafter"/>
</dbReference>
<dbReference type="InterPro" id="IPR001060">
    <property type="entry name" value="FCH_dom"/>
</dbReference>
<gene>
    <name evidence="6" type="ORF">B0A48_07305</name>
</gene>
<dbReference type="InterPro" id="IPR031160">
    <property type="entry name" value="F_BAR_dom"/>
</dbReference>
<keyword evidence="7" id="KW-1185">Reference proteome</keyword>
<dbReference type="PANTHER" id="PTHR23065:SF17">
    <property type="entry name" value="RHO-GTPASE-ACTIVATING PROTEIN RGD2"/>
    <property type="match status" value="1"/>
</dbReference>
<dbReference type="InterPro" id="IPR036390">
    <property type="entry name" value="WH_DNA-bd_sf"/>
</dbReference>
<feature type="domain" description="DEP" evidence="3">
    <location>
        <begin position="217"/>
        <end position="301"/>
    </location>
</feature>
<feature type="region of interest" description="Disordered" evidence="2">
    <location>
        <begin position="682"/>
        <end position="1016"/>
    </location>
</feature>
<dbReference type="Gene3D" id="1.10.555.10">
    <property type="entry name" value="Rho GTPase activation protein"/>
    <property type="match status" value="1"/>
</dbReference>
<dbReference type="InterPro" id="IPR000198">
    <property type="entry name" value="RhoGAP_dom"/>
</dbReference>
<dbReference type="PROSITE" id="PS51741">
    <property type="entry name" value="F_BAR"/>
    <property type="match status" value="1"/>
</dbReference>
<dbReference type="PANTHER" id="PTHR23065">
    <property type="entry name" value="PROLINE-SERINE-THREONINE PHOSPHATASE INTERACTING PROTEIN 1"/>
    <property type="match status" value="1"/>
</dbReference>
<dbReference type="InterPro" id="IPR027267">
    <property type="entry name" value="AH/BAR_dom_sf"/>
</dbReference>
<comment type="caution">
    <text evidence="6">The sequence shown here is derived from an EMBL/GenBank/DDBJ whole genome shotgun (WGS) entry which is preliminary data.</text>
</comment>
<dbReference type="SUPFAM" id="SSF48350">
    <property type="entry name" value="GTPase activation domain, GAP"/>
    <property type="match status" value="1"/>
</dbReference>
<feature type="compositionally biased region" description="Low complexity" evidence="2">
    <location>
        <begin position="815"/>
        <end position="825"/>
    </location>
</feature>
<dbReference type="EMBL" id="NAJO01000014">
    <property type="protein sequence ID" value="OQO07608.1"/>
    <property type="molecule type" value="Genomic_DNA"/>
</dbReference>
<feature type="domain" description="Rho-GAP" evidence="4">
    <location>
        <begin position="474"/>
        <end position="672"/>
    </location>
</feature>
<dbReference type="Pfam" id="PF00611">
    <property type="entry name" value="FCH"/>
    <property type="match status" value="1"/>
</dbReference>
<dbReference type="FunCoup" id="A0A1V8T8Q1">
    <property type="interactions" value="96"/>
</dbReference>
<reference evidence="7" key="1">
    <citation type="submission" date="2017-03" db="EMBL/GenBank/DDBJ databases">
        <title>Genomes of endolithic fungi from Antarctica.</title>
        <authorList>
            <person name="Coleine C."/>
            <person name="Masonjones S."/>
            <person name="Stajich J.E."/>
        </authorList>
    </citation>
    <scope>NUCLEOTIDE SEQUENCE [LARGE SCALE GENOMIC DNA]</scope>
    <source>
        <strain evidence="7">CCFEE 5527</strain>
    </source>
</reference>
<dbReference type="Gene3D" id="1.20.1270.60">
    <property type="entry name" value="Arfaptin homology (AH) domain/BAR domain"/>
    <property type="match status" value="2"/>
</dbReference>
<feature type="compositionally biased region" description="Low complexity" evidence="2">
    <location>
        <begin position="713"/>
        <end position="724"/>
    </location>
</feature>
<dbReference type="GO" id="GO:0005737">
    <property type="term" value="C:cytoplasm"/>
    <property type="evidence" value="ECO:0007669"/>
    <property type="project" value="TreeGrafter"/>
</dbReference>
<dbReference type="PROSITE" id="PS50186">
    <property type="entry name" value="DEP"/>
    <property type="match status" value="1"/>
</dbReference>